<gene>
    <name evidence="2" type="ORF">EWM64_g463</name>
</gene>
<sequence length="109" mass="11908">MSSATIQASHVHFPAELAKPPADRQRKGLDYPKVAQCKDSNVSTSDRQTSEDLYWGQRAVASPDTETDELSRLADFPAAPGRQAVAKRGLFFTFLRVLTPANLSVPPPI</sequence>
<evidence type="ECO:0000313" key="3">
    <source>
        <dbReference type="Proteomes" id="UP000298061"/>
    </source>
</evidence>
<reference evidence="2 3" key="1">
    <citation type="submission" date="2019-02" db="EMBL/GenBank/DDBJ databases">
        <title>Genome sequencing of the rare red list fungi Hericium alpestre (H. flagellum).</title>
        <authorList>
            <person name="Buettner E."/>
            <person name="Kellner H."/>
        </authorList>
    </citation>
    <scope>NUCLEOTIDE SEQUENCE [LARGE SCALE GENOMIC DNA]</scope>
    <source>
        <strain evidence="2 3">DSM 108284</strain>
    </source>
</reference>
<evidence type="ECO:0000313" key="2">
    <source>
        <dbReference type="EMBL" id="TFY83551.1"/>
    </source>
</evidence>
<comment type="caution">
    <text evidence="2">The sequence shown here is derived from an EMBL/GenBank/DDBJ whole genome shotgun (WGS) entry which is preliminary data.</text>
</comment>
<feature type="compositionally biased region" description="Basic and acidic residues" evidence="1">
    <location>
        <begin position="21"/>
        <end position="30"/>
    </location>
</feature>
<dbReference type="EMBL" id="SFCI01000022">
    <property type="protein sequence ID" value="TFY83551.1"/>
    <property type="molecule type" value="Genomic_DNA"/>
</dbReference>
<feature type="region of interest" description="Disordered" evidence="1">
    <location>
        <begin position="1"/>
        <end position="33"/>
    </location>
</feature>
<dbReference type="AlphaFoldDB" id="A0A4Z0AB41"/>
<dbReference type="OrthoDB" id="3270067at2759"/>
<proteinExistence type="predicted"/>
<evidence type="ECO:0000256" key="1">
    <source>
        <dbReference type="SAM" id="MobiDB-lite"/>
    </source>
</evidence>
<name>A0A4Z0AB41_9AGAM</name>
<accession>A0A4Z0AB41</accession>
<keyword evidence="3" id="KW-1185">Reference proteome</keyword>
<dbReference type="Proteomes" id="UP000298061">
    <property type="component" value="Unassembled WGS sequence"/>
</dbReference>
<organism evidence="2 3">
    <name type="scientific">Hericium alpestre</name>
    <dbReference type="NCBI Taxonomy" id="135208"/>
    <lineage>
        <taxon>Eukaryota</taxon>
        <taxon>Fungi</taxon>
        <taxon>Dikarya</taxon>
        <taxon>Basidiomycota</taxon>
        <taxon>Agaricomycotina</taxon>
        <taxon>Agaricomycetes</taxon>
        <taxon>Russulales</taxon>
        <taxon>Hericiaceae</taxon>
        <taxon>Hericium</taxon>
    </lineage>
</organism>
<protein>
    <submittedName>
        <fullName evidence="2">Uncharacterized protein</fullName>
    </submittedName>
</protein>